<feature type="chain" id="PRO_5002388943" evidence="6">
    <location>
        <begin position="21"/>
        <end position="343"/>
    </location>
</feature>
<evidence type="ECO:0000256" key="3">
    <source>
        <dbReference type="ARBA" id="ARBA00022448"/>
    </source>
</evidence>
<evidence type="ECO:0000313" key="7">
    <source>
        <dbReference type="EMBL" id="EEZ29051.1"/>
    </source>
</evidence>
<dbReference type="Gene3D" id="3.40.190.10">
    <property type="entry name" value="Periplasmic binding protein-like II"/>
    <property type="match status" value="2"/>
</dbReference>
<keyword evidence="4 6" id="KW-0732">Signal</keyword>
<dbReference type="GO" id="GO:0030976">
    <property type="term" value="F:thiamine pyrophosphate binding"/>
    <property type="evidence" value="ECO:0007669"/>
    <property type="project" value="TreeGrafter"/>
</dbReference>
<name>A0A0E1WYT8_9HYPH</name>
<dbReference type="GO" id="GO:0030975">
    <property type="term" value="F:thiamine binding"/>
    <property type="evidence" value="ECO:0007669"/>
    <property type="project" value="TreeGrafter"/>
</dbReference>
<evidence type="ECO:0000256" key="6">
    <source>
        <dbReference type="SAM" id="SignalP"/>
    </source>
</evidence>
<dbReference type="PANTHER" id="PTHR30006:SF3">
    <property type="entry name" value="THIAMINE-BINDING PERIPLASMIC PROTEIN"/>
    <property type="match status" value="1"/>
</dbReference>
<dbReference type="SUPFAM" id="SSF53850">
    <property type="entry name" value="Periplasmic binding protein-like II"/>
    <property type="match status" value="1"/>
</dbReference>
<dbReference type="HOGENOM" id="CLU_026974_8_0_5"/>
<evidence type="ECO:0000256" key="4">
    <source>
        <dbReference type="ARBA" id="ARBA00022729"/>
    </source>
</evidence>
<dbReference type="Proteomes" id="UP000004659">
    <property type="component" value="Unassembled WGS sequence"/>
</dbReference>
<dbReference type="PANTHER" id="PTHR30006">
    <property type="entry name" value="THIAMINE-BINDING PERIPLASMIC PROTEIN-RELATED"/>
    <property type="match status" value="1"/>
</dbReference>
<keyword evidence="5" id="KW-0574">Periplasm</keyword>
<evidence type="ECO:0000256" key="5">
    <source>
        <dbReference type="ARBA" id="ARBA00022764"/>
    </source>
</evidence>
<dbReference type="InterPro" id="IPR006059">
    <property type="entry name" value="SBP"/>
</dbReference>
<sequence length="343" mass="37650">MKKTFILGAVLAMAAGSAVAEEKVSYASYGGAYQEGVRKAILDHLPQDHGMTVVDYVLAGGIRDIRTKVRANAVDIDVAELYGGLCDLAGKEELLVPLDYSKIPNAAGIPEHLRSKYWVGFTAYTSVLAYNKNVYGDKGPQNWADFFDTEKFPGSRAISGNSPATNMEIALMADGVAKDKIYPIDMERAMAKWSTLKPNISVQWATGAQATQLATSEEVDMLSIWAARIDAAIKEGAPYTYKLDDAVMDVECLVIPKNSPNPEGAMRLINYLLDPKYQANLPNYIAYGPMNQDAFKQGLVPADKAASIVTSTENLKKQLITNMPYWAENHEKAQTMWDKAMMQ</sequence>
<comment type="subcellular location">
    <subcellularLocation>
        <location evidence="1">Periplasm</location>
    </subcellularLocation>
</comment>
<organism evidence="7">
    <name type="scientific">Brucella pinnipedialis M292/94/1</name>
    <dbReference type="NCBI Taxonomy" id="520462"/>
    <lineage>
        <taxon>Bacteria</taxon>
        <taxon>Pseudomonadati</taxon>
        <taxon>Pseudomonadota</taxon>
        <taxon>Alphaproteobacteria</taxon>
        <taxon>Hyphomicrobiales</taxon>
        <taxon>Brucellaceae</taxon>
        <taxon>Brucella/Ochrobactrum group</taxon>
        <taxon>Brucella</taxon>
    </lineage>
</organism>
<dbReference type="CDD" id="cd13589">
    <property type="entry name" value="PBP2_polyamine_RpCGA009"/>
    <property type="match status" value="1"/>
</dbReference>
<feature type="signal peptide" evidence="6">
    <location>
        <begin position="1"/>
        <end position="20"/>
    </location>
</feature>
<dbReference type="AlphaFoldDB" id="A0A0E1WYT8"/>
<gene>
    <name evidence="7" type="ORF">BALG_02404</name>
</gene>
<proteinExistence type="inferred from homology"/>
<protein>
    <submittedName>
        <fullName evidence="7">Spermidine/putrescine ABC transporter</fullName>
    </submittedName>
</protein>
<evidence type="ECO:0000256" key="2">
    <source>
        <dbReference type="ARBA" id="ARBA00008520"/>
    </source>
</evidence>
<keyword evidence="3" id="KW-0813">Transport</keyword>
<accession>A0A0E1WYT8</accession>
<dbReference type="GO" id="GO:0015888">
    <property type="term" value="P:thiamine transport"/>
    <property type="evidence" value="ECO:0007669"/>
    <property type="project" value="TreeGrafter"/>
</dbReference>
<reference evidence="7" key="1">
    <citation type="submission" date="2009-01" db="EMBL/GenBank/DDBJ databases">
        <title>The Genome Sequence of Brucella pinnipedialis M292/94/1.</title>
        <authorList>
            <consortium name="The Broad Institute Genome Sequencing Platform"/>
            <person name="Ward D."/>
            <person name="Young S.K."/>
            <person name="Kodira C.D."/>
            <person name="Zeng Q."/>
            <person name="Koehrsen M."/>
            <person name="Alvarado L."/>
            <person name="Berlin A."/>
            <person name="Borenstein D."/>
            <person name="Chen Z."/>
            <person name="Engels R."/>
            <person name="Freedman E."/>
            <person name="Gellesch M."/>
            <person name="Goldberg J."/>
            <person name="Griggs A."/>
            <person name="Gujja S."/>
            <person name="Heiman D."/>
            <person name="Hepburn T."/>
            <person name="Howarth C."/>
            <person name="Jen D."/>
            <person name="Larson L."/>
            <person name="Lewis B."/>
            <person name="Mehta T."/>
            <person name="Park D."/>
            <person name="Pearson M."/>
            <person name="Roberts A."/>
            <person name="Saif S."/>
            <person name="Shea T."/>
            <person name="Shenoy N."/>
            <person name="Sisk P."/>
            <person name="Stolte C."/>
            <person name="Sykes S."/>
            <person name="Walk T."/>
            <person name="White J."/>
            <person name="Yandava C."/>
            <person name="Whatmore A.M."/>
            <person name="Perrett L.L."/>
            <person name="O'Callaghan D."/>
            <person name="Nusbaum C."/>
            <person name="Galagan J."/>
            <person name="Birren B."/>
        </authorList>
    </citation>
    <scope>NUCLEOTIDE SEQUENCE [LARGE SCALE GENOMIC DNA]</scope>
    <source>
        <strain evidence="7">M292/94/1</strain>
    </source>
</reference>
<dbReference type="RefSeq" id="WP_006188545.1">
    <property type="nucleotide sequence ID" value="NZ_EQ999534.1"/>
</dbReference>
<comment type="similarity">
    <text evidence="2">Belongs to the bacterial solute-binding protein 1 family.</text>
</comment>
<evidence type="ECO:0000256" key="1">
    <source>
        <dbReference type="ARBA" id="ARBA00004418"/>
    </source>
</evidence>
<dbReference type="EMBL" id="EQ999534">
    <property type="protein sequence ID" value="EEZ29051.1"/>
    <property type="molecule type" value="Genomic_DNA"/>
</dbReference>
<dbReference type="Pfam" id="PF13416">
    <property type="entry name" value="SBP_bac_8"/>
    <property type="match status" value="1"/>
</dbReference>
<dbReference type="GO" id="GO:0030288">
    <property type="term" value="C:outer membrane-bounded periplasmic space"/>
    <property type="evidence" value="ECO:0007669"/>
    <property type="project" value="TreeGrafter"/>
</dbReference>